<keyword evidence="4" id="KW-0788">Thiol protease</keyword>
<feature type="compositionally biased region" description="Polar residues" evidence="5">
    <location>
        <begin position="25"/>
        <end position="37"/>
    </location>
</feature>
<comment type="caution">
    <text evidence="8">The sequence shown here is derived from an EMBL/GenBank/DDBJ whole genome shotgun (WGS) entry which is preliminary data.</text>
</comment>
<proteinExistence type="inferred from homology"/>
<dbReference type="Proteomes" id="UP000598775">
    <property type="component" value="Unassembled WGS sequence"/>
</dbReference>
<dbReference type="GO" id="GO:0008234">
    <property type="term" value="F:cysteine-type peptidase activity"/>
    <property type="evidence" value="ECO:0007669"/>
    <property type="project" value="UniProtKB-KW"/>
</dbReference>
<dbReference type="InterPro" id="IPR038765">
    <property type="entry name" value="Papain-like_cys_pep_sf"/>
</dbReference>
<dbReference type="Pfam" id="PF00877">
    <property type="entry name" value="NLPC_P60"/>
    <property type="match status" value="1"/>
</dbReference>
<evidence type="ECO:0000313" key="9">
    <source>
        <dbReference type="Proteomes" id="UP000598775"/>
    </source>
</evidence>
<keyword evidence="6" id="KW-0812">Transmembrane</keyword>
<dbReference type="InterPro" id="IPR000064">
    <property type="entry name" value="NLP_P60_dom"/>
</dbReference>
<gene>
    <name evidence="8" type="ORF">GCM10011399_10350</name>
</gene>
<evidence type="ECO:0000256" key="2">
    <source>
        <dbReference type="ARBA" id="ARBA00022670"/>
    </source>
</evidence>
<reference evidence="8 9" key="1">
    <citation type="journal article" date="2014" name="Int. J. Syst. Evol. Microbiol.">
        <title>Complete genome sequence of Corynebacterium casei LMG S-19264T (=DSM 44701T), isolated from a smear-ripened cheese.</title>
        <authorList>
            <consortium name="US DOE Joint Genome Institute (JGI-PGF)"/>
            <person name="Walter F."/>
            <person name="Albersmeier A."/>
            <person name="Kalinowski J."/>
            <person name="Ruckert C."/>
        </authorList>
    </citation>
    <scope>NUCLEOTIDE SEQUENCE [LARGE SCALE GENOMIC DNA]</scope>
    <source>
        <strain evidence="8 9">CGMCC 1.12976</strain>
    </source>
</reference>
<dbReference type="AlphaFoldDB" id="A0A917EUM7"/>
<evidence type="ECO:0000256" key="4">
    <source>
        <dbReference type="ARBA" id="ARBA00022807"/>
    </source>
</evidence>
<feature type="domain" description="NlpC/P60" evidence="7">
    <location>
        <begin position="205"/>
        <end position="320"/>
    </location>
</feature>
<dbReference type="GO" id="GO:0006508">
    <property type="term" value="P:proteolysis"/>
    <property type="evidence" value="ECO:0007669"/>
    <property type="project" value="UniProtKB-KW"/>
</dbReference>
<evidence type="ECO:0000256" key="3">
    <source>
        <dbReference type="ARBA" id="ARBA00022801"/>
    </source>
</evidence>
<evidence type="ECO:0000313" key="8">
    <source>
        <dbReference type="EMBL" id="GGF18644.1"/>
    </source>
</evidence>
<keyword evidence="9" id="KW-1185">Reference proteome</keyword>
<protein>
    <recommendedName>
        <fullName evidence="7">NlpC/P60 domain-containing protein</fullName>
    </recommendedName>
</protein>
<feature type="region of interest" description="Disordered" evidence="5">
    <location>
        <begin position="1"/>
        <end position="86"/>
    </location>
</feature>
<dbReference type="PROSITE" id="PS51935">
    <property type="entry name" value="NLPC_P60"/>
    <property type="match status" value="1"/>
</dbReference>
<dbReference type="PANTHER" id="PTHR47359">
    <property type="entry name" value="PEPTIDOGLYCAN DL-ENDOPEPTIDASE CWLO"/>
    <property type="match status" value="1"/>
</dbReference>
<name>A0A917EUM7_9MICO</name>
<keyword evidence="6" id="KW-1133">Transmembrane helix</keyword>
<evidence type="ECO:0000256" key="5">
    <source>
        <dbReference type="SAM" id="MobiDB-lite"/>
    </source>
</evidence>
<feature type="transmembrane region" description="Helical" evidence="6">
    <location>
        <begin position="91"/>
        <end position="114"/>
    </location>
</feature>
<sequence>MPEEYILPFSSESLGSPESKHNPKTPAQPSTELQPTRRSLREAQAASARPQAATSTAVAVVKPNPVAKTAAPRPAAAAAPKRSRRPTKRGIISTVVMTAAAALVATMALPAYAFSTNGAFDPSASTQSITSGQQTLAVEAGAAPTVGRDNYQAPTKDELAATQAKAAADAATAAAQAAALKVTAVTSAASSGASLAVDDNAPTAPYDGQAVVDYAMQYVGKVPYGNGNTPDTSFSCDGLVQWVFKHFGVNLPRTVSNQAALGVRIPASEAQPGDVMIYPIGHTEIYAGGGKAITAPDWGRMVEYDPVWGSYYFVRYYPNS</sequence>
<accession>A0A917EUM7</accession>
<organism evidence="8 9">
    <name type="scientific">Subtercola lobariae</name>
    <dbReference type="NCBI Taxonomy" id="1588641"/>
    <lineage>
        <taxon>Bacteria</taxon>
        <taxon>Bacillati</taxon>
        <taxon>Actinomycetota</taxon>
        <taxon>Actinomycetes</taxon>
        <taxon>Micrococcales</taxon>
        <taxon>Microbacteriaceae</taxon>
        <taxon>Subtercola</taxon>
    </lineage>
</organism>
<keyword evidence="6" id="KW-0472">Membrane</keyword>
<evidence type="ECO:0000256" key="6">
    <source>
        <dbReference type="SAM" id="Phobius"/>
    </source>
</evidence>
<dbReference type="PANTHER" id="PTHR47359:SF3">
    <property type="entry name" value="NLP_P60 DOMAIN-CONTAINING PROTEIN-RELATED"/>
    <property type="match status" value="1"/>
</dbReference>
<dbReference type="InterPro" id="IPR051794">
    <property type="entry name" value="PG_Endopeptidase_C40"/>
</dbReference>
<keyword evidence="2" id="KW-0645">Protease</keyword>
<evidence type="ECO:0000256" key="1">
    <source>
        <dbReference type="ARBA" id="ARBA00007074"/>
    </source>
</evidence>
<keyword evidence="3" id="KW-0378">Hydrolase</keyword>
<evidence type="ECO:0000259" key="7">
    <source>
        <dbReference type="PROSITE" id="PS51935"/>
    </source>
</evidence>
<dbReference type="SUPFAM" id="SSF54001">
    <property type="entry name" value="Cysteine proteinases"/>
    <property type="match status" value="1"/>
</dbReference>
<dbReference type="Gene3D" id="3.90.1720.10">
    <property type="entry name" value="endopeptidase domain like (from Nostoc punctiforme)"/>
    <property type="match status" value="1"/>
</dbReference>
<dbReference type="EMBL" id="BMGP01000002">
    <property type="protein sequence ID" value="GGF18644.1"/>
    <property type="molecule type" value="Genomic_DNA"/>
</dbReference>
<feature type="compositionally biased region" description="Low complexity" evidence="5">
    <location>
        <begin position="43"/>
        <end position="80"/>
    </location>
</feature>
<comment type="similarity">
    <text evidence="1">Belongs to the peptidase C40 family.</text>
</comment>